<evidence type="ECO:0000313" key="1">
    <source>
        <dbReference type="EMBL" id="CUW88483.1"/>
    </source>
</evidence>
<protein>
    <submittedName>
        <fullName evidence="1">Uncharacterized protein</fullName>
    </submittedName>
</protein>
<dbReference type="RefSeq" id="WP_080822901.1">
    <property type="nucleotide sequence ID" value="NZ_LT009718.1"/>
</dbReference>
<dbReference type="Proteomes" id="UP000191933">
    <property type="component" value="Unassembled WGS sequence"/>
</dbReference>
<comment type="caution">
    <text evidence="1">The sequence shown here is derived from an EMBL/GenBank/DDBJ whole genome shotgun (WGS) entry which is preliminary data.</text>
</comment>
<sequence>MRLENDLAIRREVRDILSADVALGVGDGWHQLVGRALVEIRTVTDGKVAIRQVKERSGKLSIFTDVMIKGVSETVMTRVFDITNAAADQSASVCEMCGNSGRLITTDRARVRCQACEADDPERERVWREHRDGIWEAAATYIRVCLEHERFFPVANIFMPVCVDDRDHRLWLDEVHDRLIWWRAGSWIGGLDEALRDEFRSLDFAQ</sequence>
<organism evidence="1 2">
    <name type="scientific">Agrobacterium genomosp. 2 str. CFBP 5494</name>
    <dbReference type="NCBI Taxonomy" id="1183436"/>
    <lineage>
        <taxon>Bacteria</taxon>
        <taxon>Pseudomonadati</taxon>
        <taxon>Pseudomonadota</taxon>
        <taxon>Alphaproteobacteria</taxon>
        <taxon>Hyphomicrobiales</taxon>
        <taxon>Rhizobiaceae</taxon>
        <taxon>Rhizobium/Agrobacterium group</taxon>
        <taxon>Agrobacterium</taxon>
        <taxon>Agrobacterium tumefaciens complex</taxon>
    </lineage>
</organism>
<name>A0A9W5EZA5_9HYPH</name>
<accession>A0A9W5EZA5</accession>
<keyword evidence="2" id="KW-1185">Reference proteome</keyword>
<proteinExistence type="predicted"/>
<gene>
    <name evidence="1" type="ORF">AGR2A_Cc140075</name>
</gene>
<reference evidence="1 2" key="1">
    <citation type="submission" date="2016-01" db="EMBL/GenBank/DDBJ databases">
        <authorList>
            <person name="Regsiter A."/>
            <person name="william w."/>
        </authorList>
    </citation>
    <scope>NUCLEOTIDE SEQUENCE [LARGE SCALE GENOMIC DNA]</scope>
    <source>
        <strain evidence="1 2">CFBP 5494</strain>
    </source>
</reference>
<evidence type="ECO:0000313" key="2">
    <source>
        <dbReference type="Proteomes" id="UP000191933"/>
    </source>
</evidence>
<dbReference type="AlphaFoldDB" id="A0A9W5EZA5"/>
<dbReference type="EMBL" id="FBVY01000006">
    <property type="protein sequence ID" value="CUW88483.1"/>
    <property type="molecule type" value="Genomic_DNA"/>
</dbReference>